<protein>
    <submittedName>
        <fullName evidence="2">Nodule-specific cysteine-rich peptide G24</fullName>
    </submittedName>
</protein>
<reference evidence="2" key="1">
    <citation type="journal article" date="2020" name="Mol. Cell">
        <title>Proteome analysis reveals a significant host-specific response in Rhizobium leguminosarum bv viciae endosymbiotic cells.</title>
        <authorList>
            <person name="Duran D."/>
            <person name="Albareda M."/>
            <person name="Marina A."/>
            <person name="Garcia C."/>
            <person name="Ruiz-Argueso T."/>
            <person name="Palacios J."/>
        </authorList>
    </citation>
    <scope>NUCLEOTIDE SEQUENCE</scope>
    <source>
        <tissue evidence="2">Root nodules</tissue>
    </source>
</reference>
<dbReference type="InterPro" id="IPR009810">
    <property type="entry name" value="Nodulin_late_dom"/>
</dbReference>
<proteinExistence type="evidence at transcript level"/>
<name>A0A7T8IFX4_PEA</name>
<feature type="domain" description="Late nodulin" evidence="1">
    <location>
        <begin position="13"/>
        <end position="64"/>
    </location>
</feature>
<organism evidence="2">
    <name type="scientific">Pisum sativum</name>
    <name type="common">Garden pea</name>
    <name type="synonym">Lathyrus oleraceus</name>
    <dbReference type="NCBI Taxonomy" id="3888"/>
    <lineage>
        <taxon>Eukaryota</taxon>
        <taxon>Viridiplantae</taxon>
        <taxon>Streptophyta</taxon>
        <taxon>Embryophyta</taxon>
        <taxon>Tracheophyta</taxon>
        <taxon>Spermatophyta</taxon>
        <taxon>Magnoliopsida</taxon>
        <taxon>eudicotyledons</taxon>
        <taxon>Gunneridae</taxon>
        <taxon>Pentapetalae</taxon>
        <taxon>rosids</taxon>
        <taxon>fabids</taxon>
        <taxon>Fabales</taxon>
        <taxon>Fabaceae</taxon>
        <taxon>Papilionoideae</taxon>
        <taxon>50 kb inversion clade</taxon>
        <taxon>NPAAA clade</taxon>
        <taxon>Hologalegina</taxon>
        <taxon>IRL clade</taxon>
        <taxon>Fabeae</taxon>
        <taxon>Lathyrus</taxon>
    </lineage>
</organism>
<evidence type="ECO:0000313" key="2">
    <source>
        <dbReference type="EMBL" id="QQO74640.1"/>
    </source>
</evidence>
<dbReference type="Pfam" id="PF07127">
    <property type="entry name" value="Nodulin_late"/>
    <property type="match status" value="1"/>
</dbReference>
<accession>A0A7T8IFX4</accession>
<dbReference type="GO" id="GO:0046872">
    <property type="term" value="F:metal ion binding"/>
    <property type="evidence" value="ECO:0007669"/>
    <property type="project" value="InterPro"/>
</dbReference>
<sequence length="76" mass="8901">MNFLSNRDKLYSKILKLFFILILFCSLVVISTQKIGARIKCETDYDCPKLGGNEMIVTCMDTFCIFRYLRKLSVNY</sequence>
<evidence type="ECO:0000259" key="1">
    <source>
        <dbReference type="Pfam" id="PF07127"/>
    </source>
</evidence>
<dbReference type="AlphaFoldDB" id="A0A7T8IFX4"/>
<dbReference type="EMBL" id="MT371122">
    <property type="protein sequence ID" value="QQO74640.1"/>
    <property type="molecule type" value="mRNA"/>
</dbReference>